<dbReference type="EMBL" id="BSUM01000001">
    <property type="protein sequence ID" value="GMA33254.1"/>
    <property type="molecule type" value="Genomic_DNA"/>
</dbReference>
<dbReference type="Proteomes" id="UP001157161">
    <property type="component" value="Unassembled WGS sequence"/>
</dbReference>
<evidence type="ECO:0000256" key="2">
    <source>
        <dbReference type="ARBA" id="ARBA00023125"/>
    </source>
</evidence>
<sequence>MRLPRDPSLVRWGDFDADGGYLHGRELLSRPDRPTAIFAGSDYQALGVMRAARELGLRIPEDLSVVGYDNLSISRWFDPAITTVNQPLREMAALATQMLLTLSDGGVPASTRVELGTELVVRSSTAPPATP</sequence>
<accession>A0AA37XHJ2</accession>
<name>A0AA37XHJ2_9MICO</name>
<keyword evidence="1" id="KW-0805">Transcription regulation</keyword>
<organism evidence="5 6">
    <name type="scientific">Litorihabitans aurantiacus</name>
    <dbReference type="NCBI Taxonomy" id="1930061"/>
    <lineage>
        <taxon>Bacteria</taxon>
        <taxon>Bacillati</taxon>
        <taxon>Actinomycetota</taxon>
        <taxon>Actinomycetes</taxon>
        <taxon>Micrococcales</taxon>
        <taxon>Beutenbergiaceae</taxon>
        <taxon>Litorihabitans</taxon>
    </lineage>
</organism>
<feature type="domain" description="Transcriptional regulator LacI/GalR-like sensor" evidence="4">
    <location>
        <begin position="15"/>
        <end position="125"/>
    </location>
</feature>
<dbReference type="SUPFAM" id="SSF53822">
    <property type="entry name" value="Periplasmic binding protein-like I"/>
    <property type="match status" value="1"/>
</dbReference>
<evidence type="ECO:0000313" key="6">
    <source>
        <dbReference type="Proteomes" id="UP001157161"/>
    </source>
</evidence>
<gene>
    <name evidence="5" type="ORF">GCM10025875_32460</name>
</gene>
<proteinExistence type="predicted"/>
<evidence type="ECO:0000256" key="3">
    <source>
        <dbReference type="ARBA" id="ARBA00023163"/>
    </source>
</evidence>
<dbReference type="PANTHER" id="PTHR30146">
    <property type="entry name" value="LACI-RELATED TRANSCRIPTIONAL REPRESSOR"/>
    <property type="match status" value="1"/>
</dbReference>
<dbReference type="Gene3D" id="3.40.50.2300">
    <property type="match status" value="2"/>
</dbReference>
<evidence type="ECO:0000256" key="1">
    <source>
        <dbReference type="ARBA" id="ARBA00023015"/>
    </source>
</evidence>
<dbReference type="GO" id="GO:0003700">
    <property type="term" value="F:DNA-binding transcription factor activity"/>
    <property type="evidence" value="ECO:0007669"/>
    <property type="project" value="TreeGrafter"/>
</dbReference>
<keyword evidence="3" id="KW-0804">Transcription</keyword>
<dbReference type="AlphaFoldDB" id="A0AA37XHJ2"/>
<dbReference type="Pfam" id="PF13377">
    <property type="entry name" value="Peripla_BP_3"/>
    <property type="match status" value="1"/>
</dbReference>
<reference evidence="5" key="1">
    <citation type="journal article" date="2014" name="Int. J. Syst. Evol. Microbiol.">
        <title>Complete genome sequence of Corynebacterium casei LMG S-19264T (=DSM 44701T), isolated from a smear-ripened cheese.</title>
        <authorList>
            <consortium name="US DOE Joint Genome Institute (JGI-PGF)"/>
            <person name="Walter F."/>
            <person name="Albersmeier A."/>
            <person name="Kalinowski J."/>
            <person name="Ruckert C."/>
        </authorList>
    </citation>
    <scope>NUCLEOTIDE SEQUENCE</scope>
    <source>
        <strain evidence="5">NBRC 112290</strain>
    </source>
</reference>
<comment type="caution">
    <text evidence="5">The sequence shown here is derived from an EMBL/GenBank/DDBJ whole genome shotgun (WGS) entry which is preliminary data.</text>
</comment>
<dbReference type="PANTHER" id="PTHR30146:SF153">
    <property type="entry name" value="LACTOSE OPERON REPRESSOR"/>
    <property type="match status" value="1"/>
</dbReference>
<dbReference type="GO" id="GO:0000976">
    <property type="term" value="F:transcription cis-regulatory region binding"/>
    <property type="evidence" value="ECO:0007669"/>
    <property type="project" value="TreeGrafter"/>
</dbReference>
<dbReference type="InterPro" id="IPR028082">
    <property type="entry name" value="Peripla_BP_I"/>
</dbReference>
<protein>
    <recommendedName>
        <fullName evidence="4">Transcriptional regulator LacI/GalR-like sensor domain-containing protein</fullName>
    </recommendedName>
</protein>
<evidence type="ECO:0000313" key="5">
    <source>
        <dbReference type="EMBL" id="GMA33254.1"/>
    </source>
</evidence>
<reference evidence="5" key="2">
    <citation type="submission" date="2023-02" db="EMBL/GenBank/DDBJ databases">
        <authorList>
            <person name="Sun Q."/>
            <person name="Mori K."/>
        </authorList>
    </citation>
    <scope>NUCLEOTIDE SEQUENCE</scope>
    <source>
        <strain evidence="5">NBRC 112290</strain>
    </source>
</reference>
<keyword evidence="2" id="KW-0238">DNA-binding</keyword>
<dbReference type="InterPro" id="IPR046335">
    <property type="entry name" value="LacI/GalR-like_sensor"/>
</dbReference>
<keyword evidence="6" id="KW-1185">Reference proteome</keyword>
<evidence type="ECO:0000259" key="4">
    <source>
        <dbReference type="Pfam" id="PF13377"/>
    </source>
</evidence>